<dbReference type="Gene3D" id="3.40.50.720">
    <property type="entry name" value="NAD(P)-binding Rossmann-like Domain"/>
    <property type="match status" value="1"/>
</dbReference>
<protein>
    <recommendedName>
        <fullName evidence="1">NAD(P)-binding domain-containing protein</fullName>
    </recommendedName>
</protein>
<reference evidence="2" key="1">
    <citation type="submission" date="2018-05" db="EMBL/GenBank/DDBJ databases">
        <authorList>
            <person name="Lanie J.A."/>
            <person name="Ng W.-L."/>
            <person name="Kazmierczak K.M."/>
            <person name="Andrzejewski T.M."/>
            <person name="Davidsen T.M."/>
            <person name="Wayne K.J."/>
            <person name="Tettelin H."/>
            <person name="Glass J.I."/>
            <person name="Rusch D."/>
            <person name="Podicherti R."/>
            <person name="Tsui H.-C.T."/>
            <person name="Winkler M.E."/>
        </authorList>
    </citation>
    <scope>NUCLEOTIDE SEQUENCE</scope>
</reference>
<dbReference type="EMBL" id="UINC01066515">
    <property type="protein sequence ID" value="SVB97306.1"/>
    <property type="molecule type" value="Genomic_DNA"/>
</dbReference>
<dbReference type="AlphaFoldDB" id="A0A382ICH8"/>
<name>A0A382ICH8_9ZZZZ</name>
<accession>A0A382ICH8</accession>
<proteinExistence type="predicted"/>
<dbReference type="Pfam" id="PF13460">
    <property type="entry name" value="NAD_binding_10"/>
    <property type="match status" value="1"/>
</dbReference>
<dbReference type="InterPro" id="IPR016040">
    <property type="entry name" value="NAD(P)-bd_dom"/>
</dbReference>
<sequence length="218" mass="24566">MKTALIFGSSGLIGSCLLDLIVNDNNYNKIRLFVRSESVNTSSKIEIIKTDFNNLENHKDSIAGDVCFFCIGTTRKKTPDKNEYINIEYNLPVEVAKIAKSNSVNNFIYVSSIGANTNASGLYLKNKGQAEEELKKLNFSKLSIMRPSILLGNRKENRVGEKIGIFVMKTLSPLFLGKMKKYKPIKVENVAKTMLHVVRNDYQKTIFESDEIIEISNL</sequence>
<evidence type="ECO:0000259" key="1">
    <source>
        <dbReference type="Pfam" id="PF13460"/>
    </source>
</evidence>
<dbReference type="SUPFAM" id="SSF51735">
    <property type="entry name" value="NAD(P)-binding Rossmann-fold domains"/>
    <property type="match status" value="1"/>
</dbReference>
<dbReference type="PANTHER" id="PTHR14097:SF7">
    <property type="entry name" value="OXIDOREDUCTASE HTATIP2"/>
    <property type="match status" value="1"/>
</dbReference>
<dbReference type="InterPro" id="IPR036291">
    <property type="entry name" value="NAD(P)-bd_dom_sf"/>
</dbReference>
<dbReference type="PANTHER" id="PTHR14097">
    <property type="entry name" value="OXIDOREDUCTASE HTATIP2"/>
    <property type="match status" value="1"/>
</dbReference>
<dbReference type="PROSITE" id="PS51257">
    <property type="entry name" value="PROKAR_LIPOPROTEIN"/>
    <property type="match status" value="1"/>
</dbReference>
<evidence type="ECO:0000313" key="2">
    <source>
        <dbReference type="EMBL" id="SVB97306.1"/>
    </source>
</evidence>
<gene>
    <name evidence="2" type="ORF">METZ01_LOCUS250160</name>
</gene>
<feature type="domain" description="NAD(P)-binding" evidence="1">
    <location>
        <begin position="8"/>
        <end position="156"/>
    </location>
</feature>
<organism evidence="2">
    <name type="scientific">marine metagenome</name>
    <dbReference type="NCBI Taxonomy" id="408172"/>
    <lineage>
        <taxon>unclassified sequences</taxon>
        <taxon>metagenomes</taxon>
        <taxon>ecological metagenomes</taxon>
    </lineage>
</organism>